<gene>
    <name evidence="1" type="ORF">ANN_07658</name>
</gene>
<evidence type="ECO:0000313" key="1">
    <source>
        <dbReference type="EMBL" id="KAJ4439534.1"/>
    </source>
</evidence>
<evidence type="ECO:0000313" key="2">
    <source>
        <dbReference type="Proteomes" id="UP001148838"/>
    </source>
</evidence>
<dbReference type="EMBL" id="JAJSOF020000017">
    <property type="protein sequence ID" value="KAJ4439534.1"/>
    <property type="molecule type" value="Genomic_DNA"/>
</dbReference>
<sequence length="244" mass="28231">MLVDSPKPKSYDTFLFQYTLQVALYLTVYRSTRPYDTWTEDGINGAEYGRNKSGWFDLGTSEKWFCKMLLPYAKKLQGPKVTIGINLSSYLSINIIKLCEENNIRYDISKFKLRSSSTSGIGAYNSDTTDSESPSFTTIQNNRRRRVRNNMKRISSFRVLADYLGTLLQSNKTVGFGNHLREKIASELALFPYRERTKIIVNTAMRHRMCYARIILLDAEIRKPLYSKNFVKRIPCKTPRLIGQ</sequence>
<accession>A0ABQ8T0F3</accession>
<comment type="caution">
    <text evidence="1">The sequence shown here is derived from an EMBL/GenBank/DDBJ whole genome shotgun (WGS) entry which is preliminary data.</text>
</comment>
<reference evidence="1 2" key="1">
    <citation type="journal article" date="2022" name="Allergy">
        <title>Genome assembly and annotation of Periplaneta americana reveal a comprehensive cockroach allergen profile.</title>
        <authorList>
            <person name="Wang L."/>
            <person name="Xiong Q."/>
            <person name="Saelim N."/>
            <person name="Wang L."/>
            <person name="Nong W."/>
            <person name="Wan A.T."/>
            <person name="Shi M."/>
            <person name="Liu X."/>
            <person name="Cao Q."/>
            <person name="Hui J.H.L."/>
            <person name="Sookrung N."/>
            <person name="Leung T.F."/>
            <person name="Tungtrongchitr A."/>
            <person name="Tsui S.K.W."/>
        </authorList>
    </citation>
    <scope>NUCLEOTIDE SEQUENCE [LARGE SCALE GENOMIC DNA]</scope>
    <source>
        <strain evidence="1">PWHHKU_190912</strain>
    </source>
</reference>
<name>A0ABQ8T0F3_PERAM</name>
<protein>
    <submittedName>
        <fullName evidence="1">Uncharacterized protein</fullName>
    </submittedName>
</protein>
<proteinExistence type="predicted"/>
<organism evidence="1 2">
    <name type="scientific">Periplaneta americana</name>
    <name type="common">American cockroach</name>
    <name type="synonym">Blatta americana</name>
    <dbReference type="NCBI Taxonomy" id="6978"/>
    <lineage>
        <taxon>Eukaryota</taxon>
        <taxon>Metazoa</taxon>
        <taxon>Ecdysozoa</taxon>
        <taxon>Arthropoda</taxon>
        <taxon>Hexapoda</taxon>
        <taxon>Insecta</taxon>
        <taxon>Pterygota</taxon>
        <taxon>Neoptera</taxon>
        <taxon>Polyneoptera</taxon>
        <taxon>Dictyoptera</taxon>
        <taxon>Blattodea</taxon>
        <taxon>Blattoidea</taxon>
        <taxon>Blattidae</taxon>
        <taxon>Blattinae</taxon>
        <taxon>Periplaneta</taxon>
    </lineage>
</organism>
<dbReference type="Proteomes" id="UP001148838">
    <property type="component" value="Unassembled WGS sequence"/>
</dbReference>
<keyword evidence="2" id="KW-1185">Reference proteome</keyword>